<reference evidence="9 10" key="1">
    <citation type="submission" date="2019-03" db="EMBL/GenBank/DDBJ databases">
        <title>Genomic Encyclopedia of Type Strains, Phase IV (KMG-IV): sequencing the most valuable type-strain genomes for metagenomic binning, comparative biology and taxonomic classification.</title>
        <authorList>
            <person name="Goeker M."/>
        </authorList>
    </citation>
    <scope>NUCLEOTIDE SEQUENCE [LARGE SCALE GENOMIC DNA]</scope>
    <source>
        <strain evidence="9 10">DSM 24179</strain>
    </source>
</reference>
<keyword evidence="5 7" id="KW-1133">Transmembrane helix</keyword>
<keyword evidence="3 9" id="KW-0808">Transferase</keyword>
<dbReference type="PANTHER" id="PTHR48090">
    <property type="entry name" value="UNDECAPRENYL-PHOSPHATE 4-DEOXY-4-FORMAMIDO-L-ARABINOSE TRANSFERASE-RELATED"/>
    <property type="match status" value="1"/>
</dbReference>
<dbReference type="InterPro" id="IPR029044">
    <property type="entry name" value="Nucleotide-diphossugar_trans"/>
</dbReference>
<dbReference type="InterPro" id="IPR050256">
    <property type="entry name" value="Glycosyltransferase_2"/>
</dbReference>
<evidence type="ECO:0000256" key="5">
    <source>
        <dbReference type="ARBA" id="ARBA00022989"/>
    </source>
</evidence>
<evidence type="ECO:0000256" key="7">
    <source>
        <dbReference type="SAM" id="Phobius"/>
    </source>
</evidence>
<keyword evidence="6 7" id="KW-0472">Membrane</keyword>
<dbReference type="CDD" id="cd04187">
    <property type="entry name" value="DPM1_like_bac"/>
    <property type="match status" value="1"/>
</dbReference>
<dbReference type="Proteomes" id="UP000295221">
    <property type="component" value="Unassembled WGS sequence"/>
</dbReference>
<dbReference type="GO" id="GO:0005886">
    <property type="term" value="C:plasma membrane"/>
    <property type="evidence" value="ECO:0007669"/>
    <property type="project" value="TreeGrafter"/>
</dbReference>
<keyword evidence="10" id="KW-1185">Reference proteome</keyword>
<accession>A0A4R2GJM5</accession>
<evidence type="ECO:0000256" key="3">
    <source>
        <dbReference type="ARBA" id="ARBA00022679"/>
    </source>
</evidence>
<dbReference type="GO" id="GO:0016757">
    <property type="term" value="F:glycosyltransferase activity"/>
    <property type="evidence" value="ECO:0007669"/>
    <property type="project" value="UniProtKB-KW"/>
</dbReference>
<name>A0A4R2GJM5_9BACT</name>
<dbReference type="OrthoDB" id="9807778at2"/>
<evidence type="ECO:0000313" key="9">
    <source>
        <dbReference type="EMBL" id="TCO08244.1"/>
    </source>
</evidence>
<feature type="domain" description="Glycosyltransferase 2-like" evidence="8">
    <location>
        <begin position="3"/>
        <end position="166"/>
    </location>
</feature>
<evidence type="ECO:0000313" key="10">
    <source>
        <dbReference type="Proteomes" id="UP000295221"/>
    </source>
</evidence>
<comment type="caution">
    <text evidence="9">The sequence shown here is derived from an EMBL/GenBank/DDBJ whole genome shotgun (WGS) entry which is preliminary data.</text>
</comment>
<comment type="subcellular location">
    <subcellularLocation>
        <location evidence="1">Membrane</location>
        <topology evidence="1">Multi-pass membrane protein</topology>
    </subcellularLocation>
</comment>
<gene>
    <name evidence="9" type="ORF">EV194_10546</name>
</gene>
<dbReference type="Gene3D" id="3.90.550.10">
    <property type="entry name" value="Spore Coat Polysaccharide Biosynthesis Protein SpsA, Chain A"/>
    <property type="match status" value="1"/>
</dbReference>
<sequence>MISIVIPVYNEELILPKLLDRIKSSMQEMDQAYEIIFVDDGSRDRTLEILHEQRAADNRIKIIEFSRNFGHQAAITAGLEHATGEYIALMDSDLQDPPELLSQMHEKLKDGQFDVVNGFRDARKDDKRRRWMTKLFHRIFTEASGLSQIENTGHFSMINRQALDALLTMKEKTRYIPGLRSYIGFRQTSISYERQERASGESKMSLTDLFGLAADAVFSFSKFPLRACLWLGLTGVFIFLLAGIHVLVSKITGWAPLGWSSTMISIYFLGSIQLTFLGVLGEYIYRTYKESQDRPIYFIRKKYF</sequence>
<dbReference type="EMBL" id="SLWK01000005">
    <property type="protein sequence ID" value="TCO08244.1"/>
    <property type="molecule type" value="Genomic_DNA"/>
</dbReference>
<dbReference type="AlphaFoldDB" id="A0A4R2GJM5"/>
<evidence type="ECO:0000256" key="2">
    <source>
        <dbReference type="ARBA" id="ARBA00022676"/>
    </source>
</evidence>
<dbReference type="InterPro" id="IPR001173">
    <property type="entry name" value="Glyco_trans_2-like"/>
</dbReference>
<evidence type="ECO:0000256" key="4">
    <source>
        <dbReference type="ARBA" id="ARBA00022692"/>
    </source>
</evidence>
<evidence type="ECO:0000256" key="6">
    <source>
        <dbReference type="ARBA" id="ARBA00023136"/>
    </source>
</evidence>
<evidence type="ECO:0000256" key="1">
    <source>
        <dbReference type="ARBA" id="ARBA00004141"/>
    </source>
</evidence>
<organism evidence="9 10">
    <name type="scientific">Natronoflexus pectinivorans</name>
    <dbReference type="NCBI Taxonomy" id="682526"/>
    <lineage>
        <taxon>Bacteria</taxon>
        <taxon>Pseudomonadati</taxon>
        <taxon>Bacteroidota</taxon>
        <taxon>Bacteroidia</taxon>
        <taxon>Marinilabiliales</taxon>
        <taxon>Marinilabiliaceae</taxon>
        <taxon>Natronoflexus</taxon>
    </lineage>
</organism>
<keyword evidence="4 7" id="KW-0812">Transmembrane</keyword>
<feature type="transmembrane region" description="Helical" evidence="7">
    <location>
        <begin position="228"/>
        <end position="248"/>
    </location>
</feature>
<feature type="transmembrane region" description="Helical" evidence="7">
    <location>
        <begin position="264"/>
        <end position="285"/>
    </location>
</feature>
<dbReference type="Pfam" id="PF00535">
    <property type="entry name" value="Glycos_transf_2"/>
    <property type="match status" value="1"/>
</dbReference>
<dbReference type="SUPFAM" id="SSF53448">
    <property type="entry name" value="Nucleotide-diphospho-sugar transferases"/>
    <property type="match status" value="1"/>
</dbReference>
<evidence type="ECO:0000259" key="8">
    <source>
        <dbReference type="Pfam" id="PF00535"/>
    </source>
</evidence>
<proteinExistence type="predicted"/>
<dbReference type="RefSeq" id="WP_132433554.1">
    <property type="nucleotide sequence ID" value="NZ_SLWK01000005.1"/>
</dbReference>
<dbReference type="PANTHER" id="PTHR48090:SF1">
    <property type="entry name" value="PROPHAGE BACTOPRENOL GLUCOSYL TRANSFERASE HOMOLOG"/>
    <property type="match status" value="1"/>
</dbReference>
<keyword evidence="2 9" id="KW-0328">Glycosyltransferase</keyword>
<protein>
    <submittedName>
        <fullName evidence="9">Dolichol-phosphate mannosyltransferase</fullName>
    </submittedName>
</protein>